<reference evidence="2 3" key="1">
    <citation type="submission" date="2016-02" db="EMBL/GenBank/DDBJ databases">
        <authorList>
            <consortium name="Pathogen Informatics"/>
        </authorList>
    </citation>
    <scope>NUCLEOTIDE SEQUENCE [LARGE SCALE GENOMIC DNA]</scope>
    <source>
        <strain evidence="2 3">K173</strain>
    </source>
</reference>
<feature type="compositionally biased region" description="Basic and acidic residues" evidence="1">
    <location>
        <begin position="985"/>
        <end position="1002"/>
    </location>
</feature>
<feature type="compositionally biased region" description="Polar residues" evidence="1">
    <location>
        <begin position="34"/>
        <end position="44"/>
    </location>
</feature>
<feature type="compositionally biased region" description="Acidic residues" evidence="1">
    <location>
        <begin position="466"/>
        <end position="477"/>
    </location>
</feature>
<sequence>MVFKKGVKKNTTKSAGKENSKSQENEETGETDNSELNNNQMTSDQNNQNNILLIGDDNLSFCQFIIEAYPVSNLYIASILTELEINYMLRDLERKKKIREKNEHIEESNKNSRAYLDTEIVDKEKNEPFYYTKKFKEKYANKNLHLIFNTNLFALKSYFPTNFFHTIFLILPGMSYNIKEKGLRYSDQITTLRLYYFVISIIIEVINVSIKNVQVHILWTTEKLKSLVENNNIAKSEINKEDYEKNSITNTLTSLKNLVCNTDCGMENSESVNQILEEKDPTQLNKDIEHSENFYEEEDADDNKVDVNGNEIDVNGNEIDVNGNEIDVTGNEIDADDNEVDVNGNEIDVNGNEIDVNGNEIYVNGNEIDVTGNEIDADDNEVDVNGNEIDVNGNEIDVNGNEIYVNGNEIDVTGNEIDADDNEVDVNGNEIDADDNEVDVNGNEVDADDDEVDIKLSNDPNICLDEENLDAENDQEEQTQKVDETDESDWIDESDEVENFDDEDKDELLDLFNLKNNIVTKTVSELNEMEQAENDQIIYFVENKIKEEPLMVNMCGFPLLYEIDLNKLMQLFNFESEKNEDANKGESNGEVKKDESNAEADKGEDPKLNLKINIDPNELSNKFIPIIYGKHFIYNNFLKKCKFYSFILKKKKKILIPEELAIIMQNNITGENYNIETYKDLKKIYYSNFKEIIKTYKTIKDQAHHISNIRYKLYLHRNQQEDKNNNITKQYMPFHIFQTNLNMTIKHKIILDELWKKIFTPIHFARANEDINKYFEFFIFSKFPKNRTIHKINKLYLKFNINRRIHNDNNTKFSYIQNYKNNNNHYIINDNKNKPPLLPTPGKDMYKNSNYDKSKYNIHNGFKKINNVYKNTPYNTSGIYNKMYKHDKPRNISNNYEHKRDIKNRSYGRVGENTHRSIRPNNTNSQNHNNNFGSYNRNNHDNGSYNNIMNKSYNNNNNNNRGTSHNHGHNMISYNNKSSRNNMHKSGDIRKDLKSIDERSDTRGGGGRSQTRSDFYNNHRYDNKNIKRRRDNSFETRRDEDNENYSNRRYDKKIRNNDYDMKSRIHDGKNQKKYSRNNTEMQDPYASTKDSNKYYDISNNGKHSEKKNWKFPPPPPNIPPLYDSQSKKRNNSFYHGSDDY</sequence>
<dbReference type="Proteomes" id="UP000069549">
    <property type="component" value="Chromosome 12"/>
</dbReference>
<dbReference type="InterPro" id="IPR012332">
    <property type="entry name" value="Autotransporter_pectin_lyase_C"/>
</dbReference>
<feature type="compositionally biased region" description="Basic and acidic residues" evidence="1">
    <location>
        <begin position="1017"/>
        <end position="1070"/>
    </location>
</feature>
<dbReference type="Gene3D" id="2.160.20.20">
    <property type="match status" value="1"/>
</dbReference>
<feature type="compositionally biased region" description="Basic residues" evidence="1">
    <location>
        <begin position="1"/>
        <end position="11"/>
    </location>
</feature>
<proteinExistence type="predicted"/>
<accession>A0A0Y9YJR6</accession>
<feature type="compositionally biased region" description="Basic and acidic residues" evidence="1">
    <location>
        <begin position="15"/>
        <end position="24"/>
    </location>
</feature>
<feature type="region of interest" description="Disordered" evidence="1">
    <location>
        <begin position="1"/>
        <end position="44"/>
    </location>
</feature>
<organism evidence="2 3">
    <name type="scientific">Plasmodium berghei</name>
    <dbReference type="NCBI Taxonomy" id="5821"/>
    <lineage>
        <taxon>Eukaryota</taxon>
        <taxon>Sar</taxon>
        <taxon>Alveolata</taxon>
        <taxon>Apicomplexa</taxon>
        <taxon>Aconoidasida</taxon>
        <taxon>Haemosporida</taxon>
        <taxon>Plasmodiidae</taxon>
        <taxon>Plasmodium</taxon>
        <taxon>Plasmodium (Vinckeia)</taxon>
    </lineage>
</organism>
<feature type="compositionally biased region" description="Polar residues" evidence="1">
    <location>
        <begin position="972"/>
        <end position="981"/>
    </location>
</feature>
<protein>
    <submittedName>
        <fullName evidence="2">Uncharacterized protein</fullName>
    </submittedName>
</protein>
<dbReference type="OMA" id="NADHNMD"/>
<dbReference type="VEuPathDB" id="PlasmoDB:PBANKA_1223000"/>
<name>A0A0Y9YJR6_PLABE</name>
<evidence type="ECO:0000313" key="2">
    <source>
        <dbReference type="EMBL" id="CXI78060.1"/>
    </source>
</evidence>
<feature type="region of interest" description="Disordered" evidence="1">
    <location>
        <begin position="466"/>
        <end position="488"/>
    </location>
</feature>
<feature type="region of interest" description="Disordered" evidence="1">
    <location>
        <begin position="908"/>
        <end position="1140"/>
    </location>
</feature>
<evidence type="ECO:0000256" key="1">
    <source>
        <dbReference type="SAM" id="MobiDB-lite"/>
    </source>
</evidence>
<gene>
    <name evidence="2" type="ORF">PBK173_000336100</name>
</gene>
<dbReference type="EMBL" id="LT160032">
    <property type="protein sequence ID" value="CXI78060.1"/>
    <property type="molecule type" value="Genomic_DNA"/>
</dbReference>
<feature type="compositionally biased region" description="Low complexity" evidence="1">
    <location>
        <begin position="921"/>
        <end position="936"/>
    </location>
</feature>
<feature type="region of interest" description="Disordered" evidence="1">
    <location>
        <begin position="579"/>
        <end position="603"/>
    </location>
</feature>
<feature type="compositionally biased region" description="Low complexity" evidence="1">
    <location>
        <begin position="944"/>
        <end position="965"/>
    </location>
</feature>
<dbReference type="AlphaFoldDB" id="A0A0Y9YJR6"/>
<evidence type="ECO:0000313" key="3">
    <source>
        <dbReference type="Proteomes" id="UP000069549"/>
    </source>
</evidence>